<sequence length="330" mass="36660">MQLETRLEPGAYSSAPVSGGRRVPKTCVVCVHGAGRDRRTFLRHAAALHRHHYDLLLFDLSEHGLSDGSGRGTTFGVREKYDVLAAVAYARQELHAEHIILLGTSAGASSCLLAAAEWNRLNPHLQQRIAGSTKGGQPTTSSGNAPSFPVRCIIAENPLARPEELFLFHLERLSLNYLPKDSYHLARRTLFWLVSRVLLFRLAWLDIEPAGKPSSRWRQILAFIGTLSRVLMGRTRCGAVDVVPEIHCPLFVMHGTGDEIVPVDHGMRIFAAANEPRQLWLAPDAAHCALYDQYQVEWESRVVEFIEHSLDRGERAEANASSPNVHTDAI</sequence>
<dbReference type="OrthoDB" id="2498029at2759"/>
<evidence type="ECO:0000313" key="3">
    <source>
        <dbReference type="EMBL" id="KAF6005337.1"/>
    </source>
</evidence>
<reference evidence="3 4" key="1">
    <citation type="journal article" date="2020" name="J. Phycol.">
        <title>Comparative genome analysis reveals Cyanidiococcus gen. nov., a new extremophilic red algal genus sister to Cyanidioschyzon (Cyanidioschyzonaceae, Rhodophyta).</title>
        <authorList>
            <person name="Liu S.-L."/>
            <person name="Chiang Y.-R."/>
            <person name="Yoon H.S."/>
            <person name="Fu H.-Y."/>
        </authorList>
    </citation>
    <scope>NUCLEOTIDE SEQUENCE [LARGE SCALE GENOMIC DNA]</scope>
    <source>
        <strain evidence="3 4">THAL066</strain>
    </source>
</reference>
<dbReference type="PANTHER" id="PTHR43358">
    <property type="entry name" value="ALPHA/BETA-HYDROLASE"/>
    <property type="match status" value="1"/>
</dbReference>
<proteinExistence type="predicted"/>
<evidence type="ECO:0000313" key="4">
    <source>
        <dbReference type="Proteomes" id="UP000530660"/>
    </source>
</evidence>
<dbReference type="InterPro" id="IPR029058">
    <property type="entry name" value="AB_hydrolase_fold"/>
</dbReference>
<feature type="region of interest" description="Disordered" evidence="1">
    <location>
        <begin position="1"/>
        <end position="20"/>
    </location>
</feature>
<dbReference type="InterPro" id="IPR052920">
    <property type="entry name" value="DNA-binding_regulatory"/>
</dbReference>
<dbReference type="SUPFAM" id="SSF53474">
    <property type="entry name" value="alpha/beta-Hydrolases"/>
    <property type="match status" value="1"/>
</dbReference>
<evidence type="ECO:0000259" key="2">
    <source>
        <dbReference type="Pfam" id="PF12697"/>
    </source>
</evidence>
<accession>A0A7J7IS15</accession>
<dbReference type="Pfam" id="PF12697">
    <property type="entry name" value="Abhydrolase_6"/>
    <property type="match status" value="1"/>
</dbReference>
<dbReference type="Gene3D" id="3.40.50.1820">
    <property type="entry name" value="alpha/beta hydrolase"/>
    <property type="match status" value="1"/>
</dbReference>
<dbReference type="PANTHER" id="PTHR43358:SF4">
    <property type="entry name" value="ALPHA_BETA HYDROLASE FOLD-1 DOMAIN-CONTAINING PROTEIN"/>
    <property type="match status" value="1"/>
</dbReference>
<gene>
    <name evidence="3" type="ORF">F1559_004521</name>
</gene>
<dbReference type="EMBL" id="VWRR01000001">
    <property type="protein sequence ID" value="KAF6005337.1"/>
    <property type="molecule type" value="Genomic_DNA"/>
</dbReference>
<protein>
    <recommendedName>
        <fullName evidence="2">AB hydrolase-1 domain-containing protein</fullName>
    </recommendedName>
</protein>
<feature type="domain" description="AB hydrolase-1" evidence="2">
    <location>
        <begin position="28"/>
        <end position="293"/>
    </location>
</feature>
<dbReference type="InterPro" id="IPR000073">
    <property type="entry name" value="AB_hydrolase_1"/>
</dbReference>
<organism evidence="3 4">
    <name type="scientific">Cyanidiococcus yangmingshanensis</name>
    <dbReference type="NCBI Taxonomy" id="2690220"/>
    <lineage>
        <taxon>Eukaryota</taxon>
        <taxon>Rhodophyta</taxon>
        <taxon>Bangiophyceae</taxon>
        <taxon>Cyanidiales</taxon>
        <taxon>Cyanidiaceae</taxon>
        <taxon>Cyanidiococcus</taxon>
    </lineage>
</organism>
<name>A0A7J7IS15_9RHOD</name>
<dbReference type="AlphaFoldDB" id="A0A7J7IS15"/>
<dbReference type="Proteomes" id="UP000530660">
    <property type="component" value="Unassembled WGS sequence"/>
</dbReference>
<keyword evidence="4" id="KW-1185">Reference proteome</keyword>
<comment type="caution">
    <text evidence="3">The sequence shown here is derived from an EMBL/GenBank/DDBJ whole genome shotgun (WGS) entry which is preliminary data.</text>
</comment>
<evidence type="ECO:0000256" key="1">
    <source>
        <dbReference type="SAM" id="MobiDB-lite"/>
    </source>
</evidence>